<keyword evidence="8 17" id="KW-0813">Transport</keyword>
<dbReference type="AlphaFoldDB" id="A0A9D2PBD9"/>
<evidence type="ECO:0000256" key="17">
    <source>
        <dbReference type="PIRNR" id="PIRNR000732"/>
    </source>
</evidence>
<dbReference type="InterPro" id="IPR036637">
    <property type="entry name" value="Phosphohistidine_dom_sf"/>
</dbReference>
<evidence type="ECO:0000259" key="22">
    <source>
        <dbReference type="Pfam" id="PF00391"/>
    </source>
</evidence>
<dbReference type="Pfam" id="PF00391">
    <property type="entry name" value="PEP-utilizers"/>
    <property type="match status" value="1"/>
</dbReference>
<dbReference type="InterPro" id="IPR008731">
    <property type="entry name" value="PTS_EIN"/>
</dbReference>
<evidence type="ECO:0000256" key="9">
    <source>
        <dbReference type="ARBA" id="ARBA00022490"/>
    </source>
</evidence>
<reference evidence="25" key="1">
    <citation type="journal article" date="2021" name="PeerJ">
        <title>Extensive microbial diversity within the chicken gut microbiome revealed by metagenomics and culture.</title>
        <authorList>
            <person name="Gilroy R."/>
            <person name="Ravi A."/>
            <person name="Getino M."/>
            <person name="Pursley I."/>
            <person name="Horton D.L."/>
            <person name="Alikhan N.F."/>
            <person name="Baker D."/>
            <person name="Gharbi K."/>
            <person name="Hall N."/>
            <person name="Watson M."/>
            <person name="Adriaenssens E.M."/>
            <person name="Foster-Nyarko E."/>
            <person name="Jarju S."/>
            <person name="Secka A."/>
            <person name="Antonio M."/>
            <person name="Oren A."/>
            <person name="Chaudhuri R.R."/>
            <person name="La Ragione R."/>
            <person name="Hildebrand F."/>
            <person name="Pallen M.J."/>
        </authorList>
    </citation>
    <scope>NUCLEOTIDE SEQUENCE</scope>
    <source>
        <strain evidence="25">CHK183-5548</strain>
    </source>
</reference>
<dbReference type="GO" id="GO:0008965">
    <property type="term" value="F:phosphoenolpyruvate-protein phosphotransferase activity"/>
    <property type="evidence" value="ECO:0007669"/>
    <property type="project" value="UniProtKB-EC"/>
</dbReference>
<dbReference type="InterPro" id="IPR024692">
    <property type="entry name" value="PTS_EI"/>
</dbReference>
<evidence type="ECO:0000256" key="19">
    <source>
        <dbReference type="PIRSR" id="PIRSR000732-2"/>
    </source>
</evidence>
<comment type="catalytic activity">
    <reaction evidence="1 17">
        <text>L-histidyl-[protein] + phosphoenolpyruvate = N(pros)-phospho-L-histidyl-[protein] + pyruvate</text>
        <dbReference type="Rhea" id="RHEA:23880"/>
        <dbReference type="Rhea" id="RHEA-COMP:9745"/>
        <dbReference type="Rhea" id="RHEA-COMP:9746"/>
        <dbReference type="ChEBI" id="CHEBI:15361"/>
        <dbReference type="ChEBI" id="CHEBI:29979"/>
        <dbReference type="ChEBI" id="CHEBI:58702"/>
        <dbReference type="ChEBI" id="CHEBI:64837"/>
        <dbReference type="EC" id="2.7.3.9"/>
    </reaction>
</comment>
<dbReference type="EMBL" id="DWWL01000043">
    <property type="protein sequence ID" value="HJC47691.1"/>
    <property type="molecule type" value="Genomic_DNA"/>
</dbReference>
<feature type="binding site" evidence="19">
    <location>
        <position position="294"/>
    </location>
    <ligand>
        <name>phosphoenolpyruvate</name>
        <dbReference type="ChEBI" id="CHEBI:58702"/>
    </ligand>
</feature>
<feature type="domain" description="PEP-utilising enzyme C-terminal" evidence="23">
    <location>
        <begin position="250"/>
        <end position="537"/>
    </location>
</feature>
<feature type="binding site" evidence="19">
    <location>
        <position position="462"/>
    </location>
    <ligand>
        <name>phosphoenolpyruvate</name>
        <dbReference type="ChEBI" id="CHEBI:58702"/>
    </ligand>
</feature>
<comment type="similarity">
    <text evidence="5 17">Belongs to the PEP-utilizing enzyme family.</text>
</comment>
<evidence type="ECO:0000259" key="23">
    <source>
        <dbReference type="Pfam" id="PF02896"/>
    </source>
</evidence>
<dbReference type="GO" id="GO:0009401">
    <property type="term" value="P:phosphoenolpyruvate-dependent sugar phosphotransferase system"/>
    <property type="evidence" value="ECO:0007669"/>
    <property type="project" value="UniProtKB-KW"/>
</dbReference>
<feature type="binding site" evidence="20">
    <location>
        <position position="452"/>
    </location>
    <ligand>
        <name>Mg(2+)</name>
        <dbReference type="ChEBI" id="CHEBI:18420"/>
    </ligand>
</feature>
<evidence type="ECO:0000256" key="13">
    <source>
        <dbReference type="ARBA" id="ARBA00022723"/>
    </source>
</evidence>
<feature type="binding site" evidence="19">
    <location>
        <position position="330"/>
    </location>
    <ligand>
        <name>phosphoenolpyruvate</name>
        <dbReference type="ChEBI" id="CHEBI:58702"/>
    </ligand>
</feature>
<dbReference type="InterPro" id="IPR015813">
    <property type="entry name" value="Pyrv/PenolPyrv_kinase-like_dom"/>
</dbReference>
<dbReference type="GO" id="GO:0046872">
    <property type="term" value="F:metal ion binding"/>
    <property type="evidence" value="ECO:0007669"/>
    <property type="project" value="UniProtKB-KW"/>
</dbReference>
<keyword evidence="14 17" id="KW-0418">Kinase</keyword>
<dbReference type="InterPro" id="IPR040442">
    <property type="entry name" value="Pyrv_kinase-like_dom_sf"/>
</dbReference>
<dbReference type="GO" id="GO:0005737">
    <property type="term" value="C:cytoplasm"/>
    <property type="evidence" value="ECO:0007669"/>
    <property type="project" value="UniProtKB-SubCell"/>
</dbReference>
<evidence type="ECO:0000256" key="11">
    <source>
        <dbReference type="ARBA" id="ARBA00022679"/>
    </source>
</evidence>
<comment type="cofactor">
    <cofactor evidence="2 17 20">
        <name>Mg(2+)</name>
        <dbReference type="ChEBI" id="CHEBI:18420"/>
    </cofactor>
</comment>
<evidence type="ECO:0000256" key="15">
    <source>
        <dbReference type="ARBA" id="ARBA00022842"/>
    </source>
</evidence>
<accession>A0A9D2PBD9</accession>
<organism evidence="25 26">
    <name type="scientific">Candidatus Lachnoclostridium pullistercoris</name>
    <dbReference type="NCBI Taxonomy" id="2838632"/>
    <lineage>
        <taxon>Bacteria</taxon>
        <taxon>Bacillati</taxon>
        <taxon>Bacillota</taxon>
        <taxon>Clostridia</taxon>
        <taxon>Lachnospirales</taxon>
        <taxon>Lachnospiraceae</taxon>
    </lineage>
</organism>
<dbReference type="NCBIfam" id="TIGR01417">
    <property type="entry name" value="PTS_I_fam"/>
    <property type="match status" value="1"/>
</dbReference>
<proteinExistence type="inferred from homology"/>
<evidence type="ECO:0000313" key="25">
    <source>
        <dbReference type="EMBL" id="HJC47691.1"/>
    </source>
</evidence>
<comment type="subcellular location">
    <subcellularLocation>
        <location evidence="4 17">Cytoplasm</location>
    </subcellularLocation>
</comment>
<evidence type="ECO:0000256" key="10">
    <source>
        <dbReference type="ARBA" id="ARBA00022597"/>
    </source>
</evidence>
<sequence length="551" mass="61335">MKTYEGKSVFGGVAIGKVQVYKKGEQQVKRQRVTDTQAEIKRFEDAKAEAVEQLKALYAKAVKEVGEASAAIFEIHQMMLDDLDYLDSIHNMIETQEVNAEYAVATTSDNFAMMFSSMDDAYMKERAADVKDVSERILAILSGGAKSTVATDEPSIIVADDLAPSETVQLDKDKVLAFVTVHGSSNSHTAILARTMGIPALIGTPVDLESVDGKMAVVDGYSGIFYVDPDEETMKVMSEKRQKDLEQKELLQNLKGKENITLDGKKVNVYANIGNIKDLAMVLQNDAGGIGLFRSEFIYLEKEDYPTEEEQFKIYRAVAETMAGKKVIIRTLDIGADKQAAYFNMDHEENPALGYRAIRICLTRPEIFKTQLRALFRASAYGNISIMYPMIISVDEVKKIKQIVEEVKAELTSQQIAFGDVEQGIMIETPAAVMMSEALAKEVDFFSIGTNDLTQYTLAIDRQNPKLEEFYDPHHPAVLNMIRMTVENAHKAGIWAGICGELGADPELTKLFLSIGVDELSVSPSRVLSVRKTILETDVEKERDEQIKKWL</sequence>
<keyword evidence="13 17" id="KW-0479">Metal-binding</keyword>
<dbReference type="InterPro" id="IPR023151">
    <property type="entry name" value="PEP_util_CS"/>
</dbReference>
<dbReference type="SUPFAM" id="SSF51621">
    <property type="entry name" value="Phosphoenolpyruvate/pyruvate domain"/>
    <property type="match status" value="1"/>
</dbReference>
<evidence type="ECO:0000259" key="24">
    <source>
        <dbReference type="Pfam" id="PF05524"/>
    </source>
</evidence>
<feature type="domain" description="PEP-utilising enzyme mobile" evidence="22">
    <location>
        <begin position="152"/>
        <end position="223"/>
    </location>
</feature>
<evidence type="ECO:0000256" key="18">
    <source>
        <dbReference type="PIRSR" id="PIRSR000732-1"/>
    </source>
</evidence>
<keyword evidence="11 17" id="KW-0808">Transferase</keyword>
<comment type="function">
    <text evidence="3 17">General (non sugar-specific) component of the phosphoenolpyruvate-dependent sugar phosphotransferase system (sugar PTS). This major carbohydrate active-transport system catalyzes the phosphorylation of incoming sugar substrates concomitantly with their translocation across the cell membrane. Enzyme I transfers the phosphoryl group from phosphoenolpyruvate (PEP) to the phosphoryl carrier protein (HPr).</text>
</comment>
<name>A0A9D2PBD9_9FIRM</name>
<feature type="active site" description="Proton donor" evidence="18">
    <location>
        <position position="499"/>
    </location>
</feature>
<dbReference type="PANTHER" id="PTHR46244:SF3">
    <property type="entry name" value="PHOSPHOENOLPYRUVATE-PROTEIN PHOSPHOTRANSFERASE"/>
    <property type="match status" value="1"/>
</dbReference>
<dbReference type="Pfam" id="PF02896">
    <property type="entry name" value="PEP-utilizers_C"/>
    <property type="match status" value="1"/>
</dbReference>
<comment type="caution">
    <text evidence="25">The sequence shown here is derived from an EMBL/GenBank/DDBJ whole genome shotgun (WGS) entry which is preliminary data.</text>
</comment>
<protein>
    <recommendedName>
        <fullName evidence="7 17">Phosphoenolpyruvate-protein phosphotransferase</fullName>
        <ecNumber evidence="6 17">2.7.3.9</ecNumber>
    </recommendedName>
    <alternativeName>
        <fullName evidence="16 17">Phosphotransferase system, enzyme I</fullName>
    </alternativeName>
</protein>
<reference evidence="25" key="2">
    <citation type="submission" date="2021-04" db="EMBL/GenBank/DDBJ databases">
        <authorList>
            <person name="Gilroy R."/>
        </authorList>
    </citation>
    <scope>NUCLEOTIDE SEQUENCE</scope>
    <source>
        <strain evidence="25">CHK183-5548</strain>
    </source>
</reference>
<feature type="binding site" evidence="20">
    <location>
        <position position="428"/>
    </location>
    <ligand>
        <name>Mg(2+)</name>
        <dbReference type="ChEBI" id="CHEBI:18420"/>
    </ligand>
</feature>
<dbReference type="InterPro" id="IPR006318">
    <property type="entry name" value="PTS_EI-like"/>
</dbReference>
<feature type="domain" description="Phosphotransferase system enzyme I N-terminal" evidence="24">
    <location>
        <begin position="6"/>
        <end position="126"/>
    </location>
</feature>
<evidence type="ECO:0000256" key="2">
    <source>
        <dbReference type="ARBA" id="ARBA00001946"/>
    </source>
</evidence>
<dbReference type="GO" id="GO:0016301">
    <property type="term" value="F:kinase activity"/>
    <property type="evidence" value="ECO:0007669"/>
    <property type="project" value="UniProtKB-KW"/>
</dbReference>
<dbReference type="PROSITE" id="PS00742">
    <property type="entry name" value="PEP_ENZYMES_2"/>
    <property type="match status" value="1"/>
</dbReference>
<evidence type="ECO:0000256" key="14">
    <source>
        <dbReference type="ARBA" id="ARBA00022777"/>
    </source>
</evidence>
<evidence type="ECO:0000256" key="8">
    <source>
        <dbReference type="ARBA" id="ARBA00022448"/>
    </source>
</evidence>
<dbReference type="InterPro" id="IPR000121">
    <property type="entry name" value="PEP_util_C"/>
</dbReference>
<dbReference type="SUPFAM" id="SSF47831">
    <property type="entry name" value="Enzyme I of the PEP:sugar phosphotransferase system HPr-binding (sub)domain"/>
    <property type="match status" value="1"/>
</dbReference>
<dbReference type="InterPro" id="IPR036618">
    <property type="entry name" value="PtsI_HPr-bd_sf"/>
</dbReference>
<evidence type="ECO:0000256" key="12">
    <source>
        <dbReference type="ARBA" id="ARBA00022683"/>
    </source>
</evidence>
<dbReference type="SUPFAM" id="SSF52009">
    <property type="entry name" value="Phosphohistidine domain"/>
    <property type="match status" value="1"/>
</dbReference>
<dbReference type="PIRSF" id="PIRSF000732">
    <property type="entry name" value="PTS_enzyme_I"/>
    <property type="match status" value="1"/>
</dbReference>
<keyword evidence="10 17" id="KW-0762">Sugar transport</keyword>
<keyword evidence="21" id="KW-0175">Coiled coil</keyword>
<evidence type="ECO:0000256" key="3">
    <source>
        <dbReference type="ARBA" id="ARBA00002728"/>
    </source>
</evidence>
<evidence type="ECO:0000256" key="7">
    <source>
        <dbReference type="ARBA" id="ARBA00016544"/>
    </source>
</evidence>
<feature type="binding site" evidence="19">
    <location>
        <begin position="451"/>
        <end position="452"/>
    </location>
    <ligand>
        <name>phosphoenolpyruvate</name>
        <dbReference type="ChEBI" id="CHEBI:58702"/>
    </ligand>
</feature>
<gene>
    <name evidence="25" type="primary">ptsP</name>
    <name evidence="25" type="ORF">IAA04_06535</name>
</gene>
<dbReference type="Pfam" id="PF05524">
    <property type="entry name" value="PEP-utilisers_N"/>
    <property type="match status" value="1"/>
</dbReference>
<evidence type="ECO:0000256" key="20">
    <source>
        <dbReference type="PIRSR" id="PIRSR000732-3"/>
    </source>
</evidence>
<evidence type="ECO:0000256" key="21">
    <source>
        <dbReference type="SAM" id="Coils"/>
    </source>
</evidence>
<keyword evidence="15 17" id="KW-0460">Magnesium</keyword>
<dbReference type="Gene3D" id="1.10.274.10">
    <property type="entry name" value="PtsI, HPr-binding domain"/>
    <property type="match status" value="1"/>
</dbReference>
<keyword evidence="12 17" id="KW-0598">Phosphotransferase system</keyword>
<dbReference type="Gene3D" id="3.50.30.10">
    <property type="entry name" value="Phosphohistidine domain"/>
    <property type="match status" value="1"/>
</dbReference>
<dbReference type="Proteomes" id="UP000823883">
    <property type="component" value="Unassembled WGS sequence"/>
</dbReference>
<evidence type="ECO:0000256" key="6">
    <source>
        <dbReference type="ARBA" id="ARBA00012232"/>
    </source>
</evidence>
<dbReference type="EC" id="2.7.3.9" evidence="6 17"/>
<evidence type="ECO:0000256" key="5">
    <source>
        <dbReference type="ARBA" id="ARBA00007837"/>
    </source>
</evidence>
<keyword evidence="9 17" id="KW-0963">Cytoplasm</keyword>
<dbReference type="PANTHER" id="PTHR46244">
    <property type="entry name" value="PHOSPHOENOLPYRUVATE-PROTEIN PHOSPHOTRANSFERASE"/>
    <property type="match status" value="1"/>
</dbReference>
<feature type="active site" description="Tele-phosphohistidine intermediate" evidence="18">
    <location>
        <position position="188"/>
    </location>
</feature>
<evidence type="ECO:0000256" key="1">
    <source>
        <dbReference type="ARBA" id="ARBA00000683"/>
    </source>
</evidence>
<evidence type="ECO:0000313" key="26">
    <source>
        <dbReference type="Proteomes" id="UP000823883"/>
    </source>
</evidence>
<dbReference type="InterPro" id="IPR050499">
    <property type="entry name" value="PEP-utilizing_PTS_enzyme"/>
</dbReference>
<dbReference type="Gene3D" id="3.20.20.60">
    <property type="entry name" value="Phosphoenolpyruvate-binding domains"/>
    <property type="match status" value="1"/>
</dbReference>
<feature type="coiled-coil region" evidence="21">
    <location>
        <begin position="33"/>
        <end position="60"/>
    </location>
</feature>
<dbReference type="PRINTS" id="PR01736">
    <property type="entry name" value="PHPHTRNFRASE"/>
</dbReference>
<evidence type="ECO:0000256" key="16">
    <source>
        <dbReference type="ARBA" id="ARBA00033235"/>
    </source>
</evidence>
<dbReference type="InterPro" id="IPR008279">
    <property type="entry name" value="PEP-util_enz_mobile_dom"/>
</dbReference>
<evidence type="ECO:0000256" key="4">
    <source>
        <dbReference type="ARBA" id="ARBA00004496"/>
    </source>
</evidence>